<dbReference type="Pfam" id="PF07648">
    <property type="entry name" value="Kazal_2"/>
    <property type="match status" value="3"/>
</dbReference>
<proteinExistence type="predicted"/>
<feature type="domain" description="Kazal-like" evidence="7">
    <location>
        <begin position="237"/>
        <end position="288"/>
    </location>
</feature>
<feature type="repeat" description="TNFR-Cys" evidence="5">
    <location>
        <begin position="219"/>
        <end position="265"/>
    </location>
</feature>
<evidence type="ECO:0000256" key="4">
    <source>
        <dbReference type="ARBA" id="ARBA00023180"/>
    </source>
</evidence>
<evidence type="ECO:0000259" key="7">
    <source>
        <dbReference type="PROSITE" id="PS51465"/>
    </source>
</evidence>
<dbReference type="Gene3D" id="3.30.60.30">
    <property type="match status" value="3"/>
</dbReference>
<dbReference type="SMART" id="SM00274">
    <property type="entry name" value="FOLN"/>
    <property type="match status" value="3"/>
</dbReference>
<dbReference type="GO" id="GO:0050840">
    <property type="term" value="F:extracellular matrix binding"/>
    <property type="evidence" value="ECO:0007669"/>
    <property type="project" value="TreeGrafter"/>
</dbReference>
<dbReference type="SMART" id="SM00280">
    <property type="entry name" value="KAZAL"/>
    <property type="match status" value="3"/>
</dbReference>
<dbReference type="SUPFAM" id="SSF100895">
    <property type="entry name" value="Kazal-type serine protease inhibitors"/>
    <property type="match status" value="3"/>
</dbReference>
<keyword evidence="3" id="KW-1015">Disulfide bond</keyword>
<dbReference type="GO" id="GO:0005509">
    <property type="term" value="F:calcium ion binding"/>
    <property type="evidence" value="ECO:0007669"/>
    <property type="project" value="TreeGrafter"/>
</dbReference>
<dbReference type="Proteomes" id="UP000694846">
    <property type="component" value="Unplaced"/>
</dbReference>
<name>A0A8B8G732_9HEMI</name>
<evidence type="ECO:0000256" key="5">
    <source>
        <dbReference type="PROSITE-ProRule" id="PRU00206"/>
    </source>
</evidence>
<dbReference type="InterPro" id="IPR036058">
    <property type="entry name" value="Kazal_dom_sf"/>
</dbReference>
<dbReference type="InterPro" id="IPR003645">
    <property type="entry name" value="Fol_N"/>
</dbReference>
<dbReference type="InterPro" id="IPR001368">
    <property type="entry name" value="TNFR/NGFR_Cys_rich_reg"/>
</dbReference>
<dbReference type="CTD" id="2768836"/>
<dbReference type="PANTHER" id="PTHR13866:SF29">
    <property type="entry name" value="FOLLISTATIN"/>
    <property type="match status" value="1"/>
</dbReference>
<dbReference type="PANTHER" id="PTHR13866">
    <property type="entry name" value="SPARC OSTEONECTIN"/>
    <property type="match status" value="1"/>
</dbReference>
<keyword evidence="1" id="KW-0732">Signal</keyword>
<dbReference type="RefSeq" id="XP_025418658.1">
    <property type="nucleotide sequence ID" value="XM_025562873.1"/>
</dbReference>
<gene>
    <name evidence="9" type="primary">LOC112689254</name>
</gene>
<feature type="domain" description="Kazal-like" evidence="7">
    <location>
        <begin position="160"/>
        <end position="213"/>
    </location>
</feature>
<dbReference type="GeneID" id="112689254"/>
<evidence type="ECO:0000313" key="8">
    <source>
        <dbReference type="Proteomes" id="UP000694846"/>
    </source>
</evidence>
<dbReference type="Pfam" id="PF21333">
    <property type="entry name" value="FST_N"/>
    <property type="match status" value="1"/>
</dbReference>
<dbReference type="CDD" id="cd00104">
    <property type="entry name" value="KAZAL_FS"/>
    <property type="match status" value="2"/>
</dbReference>
<feature type="domain" description="Kazal-like" evidence="7">
    <location>
        <begin position="314"/>
        <end position="372"/>
    </location>
</feature>
<evidence type="ECO:0000256" key="1">
    <source>
        <dbReference type="ARBA" id="ARBA00022729"/>
    </source>
</evidence>
<dbReference type="PROSITE" id="PS51465">
    <property type="entry name" value="KAZAL_2"/>
    <property type="match status" value="3"/>
</dbReference>
<evidence type="ECO:0000313" key="9">
    <source>
        <dbReference type="RefSeq" id="XP_025418658.1"/>
    </source>
</evidence>
<dbReference type="GO" id="GO:0005518">
    <property type="term" value="F:collagen binding"/>
    <property type="evidence" value="ECO:0007669"/>
    <property type="project" value="TreeGrafter"/>
</dbReference>
<evidence type="ECO:0000256" key="3">
    <source>
        <dbReference type="ARBA" id="ARBA00023157"/>
    </source>
</evidence>
<dbReference type="OrthoDB" id="192611at2759"/>
<sequence>MTTHRLNGDRRFENGDSRTSAEWYLQFITERVHSMTICGVASMKSMYPVAWKPKYFMLYAVLHVCSLDLALGGMCWGSIGKNGLCKDLLAERVSKDQCCELGGTSVSTSWSPTDLDSGALFFWSVLGDGIPCTRCKGSCTDVECGAGKACVMRSGSPKCICSPNCKRHDGLRAKGPVCGTDGVSYKSHCRLKKRSCRTRDQSLTVAYHGLCQNSCDKVSCPEGKYCLQDQNLMPHCVQCATYCPPGMLPSKLVCGSDGRTYQSTCHLREAACRVGKAIPIAYKGRCKKSATCATVSCKGGQKCLVEKSGRPRCVTCNLPCPEPETSGGKRKDTGGPVCGSNDKTYHSWCHMFMDACATGLVIETKASGPCRRHEGDGIGDTDVFNGNWNFVNASNVVLADAV</sequence>
<reference evidence="9" key="1">
    <citation type="submission" date="2025-08" db="UniProtKB">
        <authorList>
            <consortium name="RefSeq"/>
        </authorList>
    </citation>
    <scope>IDENTIFICATION</scope>
    <source>
        <tissue evidence="9">Whole body</tissue>
    </source>
</reference>
<feature type="domain" description="TNFR-Cys" evidence="6">
    <location>
        <begin position="219"/>
        <end position="265"/>
    </location>
</feature>
<comment type="caution">
    <text evidence="5">Lacks conserved residue(s) required for the propagation of feature annotation.</text>
</comment>
<dbReference type="InterPro" id="IPR036773">
    <property type="entry name" value="TB_dom_sf"/>
</dbReference>
<protein>
    <submittedName>
        <fullName evidence="9">Follistatin-A isoform X1</fullName>
    </submittedName>
</protein>
<keyword evidence="4" id="KW-0325">Glycoprotein</keyword>
<organism evidence="8 9">
    <name type="scientific">Sipha flava</name>
    <name type="common">yellow sugarcane aphid</name>
    <dbReference type="NCBI Taxonomy" id="143950"/>
    <lineage>
        <taxon>Eukaryota</taxon>
        <taxon>Metazoa</taxon>
        <taxon>Ecdysozoa</taxon>
        <taxon>Arthropoda</taxon>
        <taxon>Hexapoda</taxon>
        <taxon>Insecta</taxon>
        <taxon>Pterygota</taxon>
        <taxon>Neoptera</taxon>
        <taxon>Paraneoptera</taxon>
        <taxon>Hemiptera</taxon>
        <taxon>Sternorrhyncha</taxon>
        <taxon>Aphidomorpha</taxon>
        <taxon>Aphidoidea</taxon>
        <taxon>Aphididae</taxon>
        <taxon>Sipha</taxon>
    </lineage>
</organism>
<dbReference type="InterPro" id="IPR002350">
    <property type="entry name" value="Kazal_dom"/>
</dbReference>
<dbReference type="AlphaFoldDB" id="A0A8B8G732"/>
<dbReference type="GO" id="GO:0005615">
    <property type="term" value="C:extracellular space"/>
    <property type="evidence" value="ECO:0007669"/>
    <property type="project" value="TreeGrafter"/>
</dbReference>
<keyword evidence="8" id="KW-1185">Reference proteome</keyword>
<keyword evidence="2" id="KW-0677">Repeat</keyword>
<dbReference type="Gene3D" id="3.90.290.10">
    <property type="entry name" value="TGF-beta binding (TB) domain"/>
    <property type="match status" value="1"/>
</dbReference>
<evidence type="ECO:0000259" key="6">
    <source>
        <dbReference type="PROSITE" id="PS50050"/>
    </source>
</evidence>
<evidence type="ECO:0000256" key="2">
    <source>
        <dbReference type="ARBA" id="ARBA00022737"/>
    </source>
</evidence>
<accession>A0A8B8G732</accession>
<dbReference type="PROSITE" id="PS50050">
    <property type="entry name" value="TNFR_NGFR_2"/>
    <property type="match status" value="1"/>
</dbReference>